<keyword evidence="5 10" id="KW-1133">Transmembrane helix</keyword>
<evidence type="ECO:0000256" key="10">
    <source>
        <dbReference type="SAM" id="Phobius"/>
    </source>
</evidence>
<evidence type="ECO:0000256" key="3">
    <source>
        <dbReference type="ARBA" id="ARBA00022500"/>
    </source>
</evidence>
<dbReference type="AlphaFoldDB" id="A0A7H1J7H5"/>
<keyword evidence="3" id="KW-0145">Chemotaxis</keyword>
<reference evidence="12 13" key="1">
    <citation type="submission" date="2020-09" db="EMBL/GenBank/DDBJ databases">
        <title>Complete genome sequence of an Arctic sea ice bacterium Marinomonas arctica BSI20414.</title>
        <authorList>
            <person name="Liao L."/>
            <person name="Chen B."/>
        </authorList>
    </citation>
    <scope>NUCLEOTIDE SEQUENCE [LARGE SCALE GENOMIC DNA]</scope>
    <source>
        <strain evidence="12 13">BSI20414</strain>
    </source>
</reference>
<evidence type="ECO:0000256" key="6">
    <source>
        <dbReference type="ARBA" id="ARBA00023136"/>
    </source>
</evidence>
<evidence type="ECO:0000256" key="1">
    <source>
        <dbReference type="ARBA" id="ARBA00004651"/>
    </source>
</evidence>
<feature type="domain" description="Methyl-accepting transducer" evidence="11">
    <location>
        <begin position="356"/>
        <end position="592"/>
    </location>
</feature>
<comment type="subcellular location">
    <subcellularLocation>
        <location evidence="1">Cell membrane</location>
        <topology evidence="1">Multi-pass membrane protein</topology>
    </subcellularLocation>
</comment>
<evidence type="ECO:0000259" key="11">
    <source>
        <dbReference type="PROSITE" id="PS50111"/>
    </source>
</evidence>
<dbReference type="Gene3D" id="3.30.450.20">
    <property type="entry name" value="PAS domain"/>
    <property type="match status" value="2"/>
</dbReference>
<dbReference type="Pfam" id="PF00015">
    <property type="entry name" value="MCPsignal"/>
    <property type="match status" value="1"/>
</dbReference>
<name>A0A7H1J7H5_9GAMM</name>
<dbReference type="PANTHER" id="PTHR32089">
    <property type="entry name" value="METHYL-ACCEPTING CHEMOTAXIS PROTEIN MCPB"/>
    <property type="match status" value="1"/>
</dbReference>
<dbReference type="CDD" id="cd11386">
    <property type="entry name" value="MCP_signal"/>
    <property type="match status" value="1"/>
</dbReference>
<evidence type="ECO:0000256" key="9">
    <source>
        <dbReference type="PROSITE-ProRule" id="PRU00284"/>
    </source>
</evidence>
<evidence type="ECO:0000313" key="12">
    <source>
        <dbReference type="EMBL" id="QNT06441.1"/>
    </source>
</evidence>
<dbReference type="RefSeq" id="WP_111607373.1">
    <property type="nucleotide sequence ID" value="NZ_BMLJ01000008.1"/>
</dbReference>
<dbReference type="Pfam" id="PF02743">
    <property type="entry name" value="dCache_1"/>
    <property type="match status" value="1"/>
</dbReference>
<evidence type="ECO:0000313" key="13">
    <source>
        <dbReference type="Proteomes" id="UP000516370"/>
    </source>
</evidence>
<dbReference type="EMBL" id="CP061081">
    <property type="protein sequence ID" value="QNT06441.1"/>
    <property type="molecule type" value="Genomic_DNA"/>
</dbReference>
<dbReference type="OrthoDB" id="5867045at2"/>
<dbReference type="KEGG" id="mard:IBG28_01880"/>
<dbReference type="GO" id="GO:0007165">
    <property type="term" value="P:signal transduction"/>
    <property type="evidence" value="ECO:0007669"/>
    <property type="project" value="UniProtKB-KW"/>
</dbReference>
<dbReference type="Gene3D" id="1.10.287.950">
    <property type="entry name" value="Methyl-accepting chemotaxis protein"/>
    <property type="match status" value="1"/>
</dbReference>
<dbReference type="InterPro" id="IPR004089">
    <property type="entry name" value="MCPsignal_dom"/>
</dbReference>
<keyword evidence="4 10" id="KW-0812">Transmembrane</keyword>
<dbReference type="FunFam" id="1.10.287.950:FF:000001">
    <property type="entry name" value="Methyl-accepting chemotaxis sensory transducer"/>
    <property type="match status" value="1"/>
</dbReference>
<dbReference type="InterPro" id="IPR033479">
    <property type="entry name" value="dCache_1"/>
</dbReference>
<keyword evidence="7 9" id="KW-0807">Transducer</keyword>
<dbReference type="PROSITE" id="PS50111">
    <property type="entry name" value="CHEMOTAXIS_TRANSDUC_2"/>
    <property type="match status" value="1"/>
</dbReference>
<evidence type="ECO:0000256" key="5">
    <source>
        <dbReference type="ARBA" id="ARBA00022989"/>
    </source>
</evidence>
<comment type="similarity">
    <text evidence="8">Belongs to the methyl-accepting chemotaxis (MCP) protein family.</text>
</comment>
<gene>
    <name evidence="12" type="ORF">IBG28_01880</name>
</gene>
<keyword evidence="6 10" id="KW-0472">Membrane</keyword>
<evidence type="ECO:0000256" key="2">
    <source>
        <dbReference type="ARBA" id="ARBA00022475"/>
    </source>
</evidence>
<dbReference type="SMART" id="SM00283">
    <property type="entry name" value="MA"/>
    <property type="match status" value="1"/>
</dbReference>
<dbReference type="GO" id="GO:0005886">
    <property type="term" value="C:plasma membrane"/>
    <property type="evidence" value="ECO:0007669"/>
    <property type="project" value="UniProtKB-SubCell"/>
</dbReference>
<dbReference type="PANTHER" id="PTHR32089:SF33">
    <property type="entry name" value="TOXIN COREGULATED PILUS BIOSYNTHESIS PROTEIN I"/>
    <property type="match status" value="1"/>
</dbReference>
<evidence type="ECO:0000256" key="7">
    <source>
        <dbReference type="ARBA" id="ARBA00023224"/>
    </source>
</evidence>
<dbReference type="GO" id="GO:0006935">
    <property type="term" value="P:chemotaxis"/>
    <property type="evidence" value="ECO:0007669"/>
    <property type="project" value="UniProtKB-KW"/>
</dbReference>
<proteinExistence type="inferred from homology"/>
<protein>
    <submittedName>
        <fullName evidence="12">Methyl-accepting chemotaxis protein</fullName>
    </submittedName>
</protein>
<accession>A0A7H1J7H5</accession>
<organism evidence="12 13">
    <name type="scientific">Marinomonas arctica</name>
    <dbReference type="NCBI Taxonomy" id="383750"/>
    <lineage>
        <taxon>Bacteria</taxon>
        <taxon>Pseudomonadati</taxon>
        <taxon>Pseudomonadota</taxon>
        <taxon>Gammaproteobacteria</taxon>
        <taxon>Oceanospirillales</taxon>
        <taxon>Oceanospirillaceae</taxon>
        <taxon>Marinomonas</taxon>
    </lineage>
</organism>
<dbReference type="Proteomes" id="UP000516370">
    <property type="component" value="Chromosome"/>
</dbReference>
<sequence length="628" mass="68728">MKFTLKNRILFFTLCLILIISGILTWNGYSRFSSFNSQYALENQKVETILVAAALEQNINSYFGALQSFHVDFNDDLTFANEKQVTEALALLKSTNPAIQAAFVALKSGLSFEGDRFFPGFNAKELKKEWYVRAFSGERNIITKAYFGEGEQADVFALASPIYRDGNVIAVVCVTLKVSELTTFIEDLTEKNQLFVFDESGYVVSAPQKELLGKNIYQIRPDYSKFSSNNPVIHYTINGVDVTAFEGKLQNRDWKVVSYNLDDEISSPSQSMLLGSISIFVALVIVSLCIVYYGVVNLVYKPIGGEPKEISDIISRIAKGDLSQKLQNNGHETGIYASIITLNQKLSEIIRGSLSISDNVASASEELTLVMKSTADNSAEELKEVESIANAVNELSNASEEVSANAVQAEDKANKAIESVTKGHQGLQKSIDLTHNINKTFNDTAAMIAKLRDETLNIGEVTNVISAISEQTNLLALNAAIEAARAGEQGRGFAVVADEVRSLAAKTQASTATIQAIIATLQEQSKKANDNMLENVKAIQSSVELSENVKRSFDELSTYVRAISDINTLVAAASQEQFNVTADINKNTANTVDLVNQNVSAINQTQQAAKELAQLALSQKETLSFFKH</sequence>
<feature type="transmembrane region" description="Helical" evidence="10">
    <location>
        <begin position="272"/>
        <end position="295"/>
    </location>
</feature>
<keyword evidence="2" id="KW-1003">Cell membrane</keyword>
<keyword evidence="13" id="KW-1185">Reference proteome</keyword>
<evidence type="ECO:0000256" key="8">
    <source>
        <dbReference type="ARBA" id="ARBA00029447"/>
    </source>
</evidence>
<dbReference type="SUPFAM" id="SSF58104">
    <property type="entry name" value="Methyl-accepting chemotaxis protein (MCP) signaling domain"/>
    <property type="match status" value="1"/>
</dbReference>
<evidence type="ECO:0000256" key="4">
    <source>
        <dbReference type="ARBA" id="ARBA00022692"/>
    </source>
</evidence>